<organism evidence="2 3">
    <name type="scientific">Pleurodeles waltl</name>
    <name type="common">Iberian ribbed newt</name>
    <dbReference type="NCBI Taxonomy" id="8319"/>
    <lineage>
        <taxon>Eukaryota</taxon>
        <taxon>Metazoa</taxon>
        <taxon>Chordata</taxon>
        <taxon>Craniata</taxon>
        <taxon>Vertebrata</taxon>
        <taxon>Euteleostomi</taxon>
        <taxon>Amphibia</taxon>
        <taxon>Batrachia</taxon>
        <taxon>Caudata</taxon>
        <taxon>Salamandroidea</taxon>
        <taxon>Salamandridae</taxon>
        <taxon>Pleurodelinae</taxon>
        <taxon>Pleurodeles</taxon>
    </lineage>
</organism>
<proteinExistence type="predicted"/>
<feature type="region of interest" description="Disordered" evidence="1">
    <location>
        <begin position="148"/>
        <end position="173"/>
    </location>
</feature>
<evidence type="ECO:0000313" key="2">
    <source>
        <dbReference type="EMBL" id="KAJ1164292.1"/>
    </source>
</evidence>
<feature type="compositionally biased region" description="Polar residues" evidence="1">
    <location>
        <begin position="70"/>
        <end position="79"/>
    </location>
</feature>
<feature type="compositionally biased region" description="Basic and acidic residues" evidence="1">
    <location>
        <begin position="160"/>
        <end position="173"/>
    </location>
</feature>
<evidence type="ECO:0000313" key="3">
    <source>
        <dbReference type="Proteomes" id="UP001066276"/>
    </source>
</evidence>
<gene>
    <name evidence="2" type="ORF">NDU88_004737</name>
</gene>
<dbReference type="EMBL" id="JANPWB010000008">
    <property type="protein sequence ID" value="KAJ1164292.1"/>
    <property type="molecule type" value="Genomic_DNA"/>
</dbReference>
<evidence type="ECO:0000256" key="1">
    <source>
        <dbReference type="SAM" id="MobiDB-lite"/>
    </source>
</evidence>
<feature type="compositionally biased region" description="Low complexity" evidence="1">
    <location>
        <begin position="7"/>
        <end position="21"/>
    </location>
</feature>
<name>A0AAV7SJL9_PLEWA</name>
<protein>
    <submittedName>
        <fullName evidence="2">Uncharacterized protein</fullName>
    </submittedName>
</protein>
<dbReference type="AlphaFoldDB" id="A0AAV7SJL9"/>
<keyword evidence="3" id="KW-1185">Reference proteome</keyword>
<dbReference type="Proteomes" id="UP001066276">
    <property type="component" value="Chromosome 4_2"/>
</dbReference>
<feature type="compositionally biased region" description="Basic and acidic residues" evidence="1">
    <location>
        <begin position="41"/>
        <end position="63"/>
    </location>
</feature>
<sequence length="173" mass="18616">MRASARVVPGPEVSGPGVTTGSLALRARPLGNVVPSGPVTRCEERKEIRLRNGRNEGEKEPGAERGGGNHQTSRQSWSNVWPPGWRREGASGGAKLWDQSDGRHARRRKSECGLRASAEPRTKVRCHTGPGRVAREAPGSALFRLGSPGRWSAALPPHADGGRGDPEDLRMDH</sequence>
<reference evidence="2" key="1">
    <citation type="journal article" date="2022" name="bioRxiv">
        <title>Sequencing and chromosome-scale assembly of the giantPleurodeles waltlgenome.</title>
        <authorList>
            <person name="Brown T."/>
            <person name="Elewa A."/>
            <person name="Iarovenko S."/>
            <person name="Subramanian E."/>
            <person name="Araus A.J."/>
            <person name="Petzold A."/>
            <person name="Susuki M."/>
            <person name="Suzuki K.-i.T."/>
            <person name="Hayashi T."/>
            <person name="Toyoda A."/>
            <person name="Oliveira C."/>
            <person name="Osipova E."/>
            <person name="Leigh N.D."/>
            <person name="Simon A."/>
            <person name="Yun M.H."/>
        </authorList>
    </citation>
    <scope>NUCLEOTIDE SEQUENCE</scope>
    <source>
        <strain evidence="2">20211129_DDA</strain>
        <tissue evidence="2">Liver</tissue>
    </source>
</reference>
<feature type="region of interest" description="Disordered" evidence="1">
    <location>
        <begin position="1"/>
        <end position="135"/>
    </location>
</feature>
<comment type="caution">
    <text evidence="2">The sequence shown here is derived from an EMBL/GenBank/DDBJ whole genome shotgun (WGS) entry which is preliminary data.</text>
</comment>
<accession>A0AAV7SJL9</accession>